<evidence type="ECO:0000256" key="1">
    <source>
        <dbReference type="SAM" id="SignalP"/>
    </source>
</evidence>
<protein>
    <recommendedName>
        <fullName evidence="4">Secreted protein</fullName>
    </recommendedName>
</protein>
<keyword evidence="3" id="KW-1185">Reference proteome</keyword>
<reference evidence="2 3" key="1">
    <citation type="submission" date="2018-03" db="EMBL/GenBank/DDBJ databases">
        <title>Genomic Encyclopedia of Archaeal and Bacterial Type Strains, Phase II (KMG-II): from individual species to whole genera.</title>
        <authorList>
            <person name="Goeker M."/>
        </authorList>
    </citation>
    <scope>NUCLEOTIDE SEQUENCE [LARGE SCALE GENOMIC DNA]</scope>
    <source>
        <strain evidence="2 3">DSM 45312</strain>
    </source>
</reference>
<gene>
    <name evidence="2" type="ORF">CLV63_12499</name>
</gene>
<keyword evidence="1" id="KW-0732">Signal</keyword>
<dbReference type="Proteomes" id="UP000240542">
    <property type="component" value="Unassembled WGS sequence"/>
</dbReference>
<dbReference type="AlphaFoldDB" id="A0A2P8CYD1"/>
<comment type="caution">
    <text evidence="2">The sequence shown here is derived from an EMBL/GenBank/DDBJ whole genome shotgun (WGS) entry which is preliminary data.</text>
</comment>
<feature type="signal peptide" evidence="1">
    <location>
        <begin position="1"/>
        <end position="30"/>
    </location>
</feature>
<dbReference type="EMBL" id="PYGA01000024">
    <property type="protein sequence ID" value="PSK89994.1"/>
    <property type="molecule type" value="Genomic_DNA"/>
</dbReference>
<feature type="chain" id="PRO_5038466830" description="Secreted protein" evidence="1">
    <location>
        <begin position="31"/>
        <end position="125"/>
    </location>
</feature>
<evidence type="ECO:0008006" key="4">
    <source>
        <dbReference type="Google" id="ProtNLM"/>
    </source>
</evidence>
<name>A0A2P8CYD1_9ACTN</name>
<accession>A0A2P8CYD1</accession>
<organism evidence="2 3">
    <name type="scientific">Murinocardiopsis flavida</name>
    <dbReference type="NCBI Taxonomy" id="645275"/>
    <lineage>
        <taxon>Bacteria</taxon>
        <taxon>Bacillati</taxon>
        <taxon>Actinomycetota</taxon>
        <taxon>Actinomycetes</taxon>
        <taxon>Streptosporangiales</taxon>
        <taxon>Nocardiopsidaceae</taxon>
        <taxon>Murinocardiopsis</taxon>
    </lineage>
</organism>
<proteinExistence type="predicted"/>
<evidence type="ECO:0000313" key="2">
    <source>
        <dbReference type="EMBL" id="PSK89994.1"/>
    </source>
</evidence>
<evidence type="ECO:0000313" key="3">
    <source>
        <dbReference type="Proteomes" id="UP000240542"/>
    </source>
</evidence>
<sequence>MPSMRRFAARMGVVALTATMSLAVAATAYAGTDERIDVAGGEVSFTHQGDYINSYDLKADGYCLMAELKIINQDHSWTTTSCGYNQRTHKSLKRINEGAPVYLRACYTKKSGNRVKCTGWQGAHA</sequence>